<organism evidence="15 16">
    <name type="scientific">Saccharomycopsis crataegensis</name>
    <dbReference type="NCBI Taxonomy" id="43959"/>
    <lineage>
        <taxon>Eukaryota</taxon>
        <taxon>Fungi</taxon>
        <taxon>Dikarya</taxon>
        <taxon>Ascomycota</taxon>
        <taxon>Saccharomycotina</taxon>
        <taxon>Saccharomycetes</taxon>
        <taxon>Saccharomycopsidaceae</taxon>
        <taxon>Saccharomycopsis</taxon>
    </lineage>
</organism>
<protein>
    <recommendedName>
        <fullName evidence="10">SUN-like protein 1</fullName>
    </recommendedName>
</protein>
<comment type="similarity">
    <text evidence="8">Belongs to the SLP1 family.</text>
</comment>
<feature type="region of interest" description="Disordered" evidence="11">
    <location>
        <begin position="743"/>
        <end position="762"/>
    </location>
</feature>
<keyword evidence="5 12" id="KW-1133">Transmembrane helix</keyword>
<dbReference type="Proteomes" id="UP001360560">
    <property type="component" value="Unassembled WGS sequence"/>
</dbReference>
<dbReference type="PANTHER" id="PTHR12953:SF0">
    <property type="entry name" value="SUN DOMAIN-CONTAINING OSSIFICATION FACTOR"/>
    <property type="match status" value="1"/>
</dbReference>
<dbReference type="Pfam" id="PF07738">
    <property type="entry name" value="Sad1_UNC"/>
    <property type="match status" value="1"/>
</dbReference>
<feature type="compositionally biased region" description="Polar residues" evidence="11">
    <location>
        <begin position="185"/>
        <end position="197"/>
    </location>
</feature>
<sequence>MIQRVFVSFLYFLAAIAEGLFVADDATELTSLTEVQKTPEQNQRSTGIPTQHISHINFSVDQTLSELESLVASTTTSVVELPEEFDEAMEMNDSYLQNRSEGEVTLDTDISNNASSIKNHADIGELNLTDPSNSLVVNLSRNASMILDQDIKDEKGEETDLSSNFLSFEEWVQKKANGGQEKRMSNPSIKTLGNSHRTAAGDRESEYSIGEENEIDFDLFTPKQLADLSKENYKNRFNFASLDCAATIVKTNQGARGASSILMENKESYLLNQCNVNENFIIIELCEDILIDTITMGNYEFFSSIFKTLEFYVSDRYPVSLSEWKSLGRFDAKNIRDIQSFSIENPLIWARYLKIEIKSHYGNEFYCPVSIVRVHGRTMMEEYKLKESGEKNEAKKQILNKDNEGSESMGVDNNNIQQRMDSAANDKLDDLQSGSGQQYRDAGETIRKKDTSAFSTNIPKDDNSTQCTENKMYNGFEKFLAELKRNESCEPADLLESSTAANKAAVMALKLANSSNSGTFRPSTSVKRSEPSSQESIYKNIMNRLSLLESNASLSLLYIEEQSKLLGEAFSKLEKKQSSRFNMLVYAINETFQSQMNDFKTTFQIFKKESTSLLSEQEATNQMTYQKIDRNFSIMSNELQFQKRIVILLFVIVVCLLIYIILTRDTFIEGEYLDEVLDKEVARYRYLNNDDSAISINDDSSLMKNDGANPGSPNVNDSPIFLSSPQFTSFVSTQTLPTMRKVKSNDEYSPVTSTPTHSPSFKRRLKLKITNKLGTSASSTILLDDGYGHRKTSSSSSILSGLMDSVNYSGNNENHQISQTGESKSLSNLRTQVHQYNSDTNDGKARPLTPDASDTER</sequence>
<dbReference type="GO" id="GO:0034975">
    <property type="term" value="P:protein folding in endoplasmic reticulum"/>
    <property type="evidence" value="ECO:0007669"/>
    <property type="project" value="TreeGrafter"/>
</dbReference>
<evidence type="ECO:0000256" key="6">
    <source>
        <dbReference type="ARBA" id="ARBA00023136"/>
    </source>
</evidence>
<feature type="domain" description="SUN" evidence="14">
    <location>
        <begin position="212"/>
        <end position="379"/>
    </location>
</feature>
<evidence type="ECO:0000256" key="11">
    <source>
        <dbReference type="SAM" id="MobiDB-lite"/>
    </source>
</evidence>
<evidence type="ECO:0000256" key="7">
    <source>
        <dbReference type="ARBA" id="ARBA00023180"/>
    </source>
</evidence>
<evidence type="ECO:0000256" key="2">
    <source>
        <dbReference type="ARBA" id="ARBA00022692"/>
    </source>
</evidence>
<feature type="region of interest" description="Disordered" evidence="11">
    <location>
        <begin position="176"/>
        <end position="205"/>
    </location>
</feature>
<keyword evidence="4" id="KW-0256">Endoplasmic reticulum</keyword>
<evidence type="ECO:0000256" key="12">
    <source>
        <dbReference type="SAM" id="Phobius"/>
    </source>
</evidence>
<feature type="transmembrane region" description="Helical" evidence="12">
    <location>
        <begin position="645"/>
        <end position="662"/>
    </location>
</feature>
<accession>A0AAV5QM08</accession>
<evidence type="ECO:0000256" key="10">
    <source>
        <dbReference type="ARBA" id="ARBA00075366"/>
    </source>
</evidence>
<dbReference type="PANTHER" id="PTHR12953">
    <property type="entry name" value="MEMBRANE PROTEIN CH1 RELATED"/>
    <property type="match status" value="1"/>
</dbReference>
<keyword evidence="3 13" id="KW-0732">Signal</keyword>
<evidence type="ECO:0000313" key="16">
    <source>
        <dbReference type="Proteomes" id="UP001360560"/>
    </source>
</evidence>
<evidence type="ECO:0000256" key="9">
    <source>
        <dbReference type="ARBA" id="ARBA00064635"/>
    </source>
</evidence>
<name>A0AAV5QM08_9ASCO</name>
<feature type="region of interest" description="Disordered" evidence="11">
    <location>
        <begin position="833"/>
        <end position="857"/>
    </location>
</feature>
<gene>
    <name evidence="15" type="ORF">DASC09_033200</name>
</gene>
<feature type="chain" id="PRO_5043932777" description="SUN-like protein 1" evidence="13">
    <location>
        <begin position="20"/>
        <end position="857"/>
    </location>
</feature>
<feature type="compositionally biased region" description="Low complexity" evidence="11">
    <location>
        <begin position="749"/>
        <end position="759"/>
    </location>
</feature>
<reference evidence="15 16" key="1">
    <citation type="journal article" date="2023" name="Elife">
        <title>Identification of key yeast species and microbe-microbe interactions impacting larval growth of Drosophila in the wild.</title>
        <authorList>
            <person name="Mure A."/>
            <person name="Sugiura Y."/>
            <person name="Maeda R."/>
            <person name="Honda K."/>
            <person name="Sakurai N."/>
            <person name="Takahashi Y."/>
            <person name="Watada M."/>
            <person name="Katoh T."/>
            <person name="Gotoh A."/>
            <person name="Gotoh Y."/>
            <person name="Taniguchi I."/>
            <person name="Nakamura K."/>
            <person name="Hayashi T."/>
            <person name="Katayama T."/>
            <person name="Uemura T."/>
            <person name="Hattori Y."/>
        </authorList>
    </citation>
    <scope>NUCLEOTIDE SEQUENCE [LARGE SCALE GENOMIC DNA]</scope>
    <source>
        <strain evidence="15 16">SC-9</strain>
    </source>
</reference>
<dbReference type="AlphaFoldDB" id="A0AAV5QM08"/>
<dbReference type="InterPro" id="IPR012919">
    <property type="entry name" value="SUN_dom"/>
</dbReference>
<evidence type="ECO:0000256" key="5">
    <source>
        <dbReference type="ARBA" id="ARBA00022989"/>
    </source>
</evidence>
<evidence type="ECO:0000256" key="1">
    <source>
        <dbReference type="ARBA" id="ARBA00004115"/>
    </source>
</evidence>
<keyword evidence="7" id="KW-0325">Glycoprotein</keyword>
<evidence type="ECO:0000256" key="3">
    <source>
        <dbReference type="ARBA" id="ARBA00022729"/>
    </source>
</evidence>
<evidence type="ECO:0000256" key="4">
    <source>
        <dbReference type="ARBA" id="ARBA00022824"/>
    </source>
</evidence>
<dbReference type="EMBL" id="BTFZ01000011">
    <property type="protein sequence ID" value="GMM35995.1"/>
    <property type="molecule type" value="Genomic_DNA"/>
</dbReference>
<evidence type="ECO:0000256" key="8">
    <source>
        <dbReference type="ARBA" id="ARBA00061226"/>
    </source>
</evidence>
<comment type="subcellular location">
    <subcellularLocation>
        <location evidence="1">Endoplasmic reticulum membrane</location>
        <topology evidence="1">Single-pass type I membrane protein</topology>
    </subcellularLocation>
</comment>
<keyword evidence="6 12" id="KW-0472">Membrane</keyword>
<dbReference type="RefSeq" id="XP_064852991.1">
    <property type="nucleotide sequence ID" value="XM_064996919.1"/>
</dbReference>
<evidence type="ECO:0000256" key="13">
    <source>
        <dbReference type="SAM" id="SignalP"/>
    </source>
</evidence>
<dbReference type="Gene3D" id="2.60.120.260">
    <property type="entry name" value="Galactose-binding domain-like"/>
    <property type="match status" value="1"/>
</dbReference>
<comment type="subunit">
    <text evidence="9">Interacts with EMP65.</text>
</comment>
<dbReference type="FunFam" id="2.60.120.260:FF:000099">
    <property type="entry name" value="Uncharacterized protein, isoform C"/>
    <property type="match status" value="1"/>
</dbReference>
<feature type="signal peptide" evidence="13">
    <location>
        <begin position="1"/>
        <end position="19"/>
    </location>
</feature>
<evidence type="ECO:0000313" key="15">
    <source>
        <dbReference type="EMBL" id="GMM35995.1"/>
    </source>
</evidence>
<dbReference type="PROSITE" id="PS51469">
    <property type="entry name" value="SUN"/>
    <property type="match status" value="1"/>
</dbReference>
<keyword evidence="16" id="KW-1185">Reference proteome</keyword>
<dbReference type="GO" id="GO:0005789">
    <property type="term" value="C:endoplasmic reticulum membrane"/>
    <property type="evidence" value="ECO:0007669"/>
    <property type="project" value="UniProtKB-SubCell"/>
</dbReference>
<dbReference type="GeneID" id="90073970"/>
<keyword evidence="2 12" id="KW-0812">Transmembrane</keyword>
<dbReference type="InterPro" id="IPR045120">
    <property type="entry name" value="Suco/Slp1-like"/>
</dbReference>
<comment type="caution">
    <text evidence="15">The sequence shown here is derived from an EMBL/GenBank/DDBJ whole genome shotgun (WGS) entry which is preliminary data.</text>
</comment>
<evidence type="ECO:0000259" key="14">
    <source>
        <dbReference type="PROSITE" id="PS51469"/>
    </source>
</evidence>
<proteinExistence type="inferred from homology"/>